<evidence type="ECO:0000313" key="2">
    <source>
        <dbReference type="EMBL" id="TNN34295.1"/>
    </source>
</evidence>
<dbReference type="EMBL" id="SRLO01001997">
    <property type="protein sequence ID" value="TNN34295.1"/>
    <property type="molecule type" value="Genomic_DNA"/>
</dbReference>
<gene>
    <name evidence="2" type="ORF">EYF80_055543</name>
</gene>
<reference evidence="2 3" key="1">
    <citation type="submission" date="2019-03" db="EMBL/GenBank/DDBJ databases">
        <title>First draft genome of Liparis tanakae, snailfish: a comprehensive survey of snailfish specific genes.</title>
        <authorList>
            <person name="Kim W."/>
            <person name="Song I."/>
            <person name="Jeong J.-H."/>
            <person name="Kim D."/>
            <person name="Kim S."/>
            <person name="Ryu S."/>
            <person name="Song J.Y."/>
            <person name="Lee S.K."/>
        </authorList>
    </citation>
    <scope>NUCLEOTIDE SEQUENCE [LARGE SCALE GENOMIC DNA]</scope>
    <source>
        <tissue evidence="2">Muscle</tissue>
    </source>
</reference>
<sequence length="131" mass="14345">MASLEQLDSFAPATIGVDLEHDPLLHPSPPPQFKNQQGTGSPKRLEAVYEHLDNEIPPPTSQRSLGSFLISVQVQRLRQSGSPASPSERIGVATRYWVRFVFCGGGERAGETPARWSEPLILQMAALRGAR</sequence>
<comment type="caution">
    <text evidence="2">The sequence shown here is derived from an EMBL/GenBank/DDBJ whole genome shotgun (WGS) entry which is preliminary data.</text>
</comment>
<dbReference type="Proteomes" id="UP000314294">
    <property type="component" value="Unassembled WGS sequence"/>
</dbReference>
<dbReference type="AlphaFoldDB" id="A0A4Z2EZJ0"/>
<evidence type="ECO:0000256" key="1">
    <source>
        <dbReference type="SAM" id="MobiDB-lite"/>
    </source>
</evidence>
<feature type="region of interest" description="Disordered" evidence="1">
    <location>
        <begin position="20"/>
        <end position="41"/>
    </location>
</feature>
<organism evidence="2 3">
    <name type="scientific">Liparis tanakae</name>
    <name type="common">Tanaka's snailfish</name>
    <dbReference type="NCBI Taxonomy" id="230148"/>
    <lineage>
        <taxon>Eukaryota</taxon>
        <taxon>Metazoa</taxon>
        <taxon>Chordata</taxon>
        <taxon>Craniata</taxon>
        <taxon>Vertebrata</taxon>
        <taxon>Euteleostomi</taxon>
        <taxon>Actinopterygii</taxon>
        <taxon>Neopterygii</taxon>
        <taxon>Teleostei</taxon>
        <taxon>Neoteleostei</taxon>
        <taxon>Acanthomorphata</taxon>
        <taxon>Eupercaria</taxon>
        <taxon>Perciformes</taxon>
        <taxon>Cottioidei</taxon>
        <taxon>Cottales</taxon>
        <taxon>Liparidae</taxon>
        <taxon>Liparis</taxon>
    </lineage>
</organism>
<accession>A0A4Z2EZJ0</accession>
<proteinExistence type="predicted"/>
<evidence type="ECO:0000313" key="3">
    <source>
        <dbReference type="Proteomes" id="UP000314294"/>
    </source>
</evidence>
<name>A0A4Z2EZJ0_9TELE</name>
<keyword evidence="3" id="KW-1185">Reference proteome</keyword>
<protein>
    <submittedName>
        <fullName evidence="2">Uncharacterized protein</fullName>
    </submittedName>
</protein>